<reference evidence="3" key="1">
    <citation type="submission" date="2021-02" db="EMBL/GenBank/DDBJ databases">
        <authorList>
            <person name="Dougan E. K."/>
            <person name="Rhodes N."/>
            <person name="Thang M."/>
            <person name="Chan C."/>
        </authorList>
    </citation>
    <scope>NUCLEOTIDE SEQUENCE</scope>
</reference>
<evidence type="ECO:0000256" key="2">
    <source>
        <dbReference type="SAM" id="Phobius"/>
    </source>
</evidence>
<proteinExistence type="predicted"/>
<evidence type="ECO:0000313" key="4">
    <source>
        <dbReference type="Proteomes" id="UP000649617"/>
    </source>
</evidence>
<dbReference type="EMBL" id="CAJNIZ010014413">
    <property type="protein sequence ID" value="CAE7361358.1"/>
    <property type="molecule type" value="Genomic_DNA"/>
</dbReference>
<feature type="transmembrane region" description="Helical" evidence="2">
    <location>
        <begin position="121"/>
        <end position="141"/>
    </location>
</feature>
<evidence type="ECO:0000313" key="3">
    <source>
        <dbReference type="EMBL" id="CAE7361358.1"/>
    </source>
</evidence>
<protein>
    <submittedName>
        <fullName evidence="3">Uncharacterized protein</fullName>
    </submittedName>
</protein>
<keyword evidence="4" id="KW-1185">Reference proteome</keyword>
<evidence type="ECO:0000256" key="1">
    <source>
        <dbReference type="SAM" id="MobiDB-lite"/>
    </source>
</evidence>
<feature type="compositionally biased region" description="Low complexity" evidence="1">
    <location>
        <begin position="12"/>
        <end position="33"/>
    </location>
</feature>
<keyword evidence="2" id="KW-0812">Transmembrane</keyword>
<dbReference type="AlphaFoldDB" id="A0A812Q9P7"/>
<name>A0A812Q9P7_SYMPI</name>
<organism evidence="3 4">
    <name type="scientific">Symbiodinium pilosum</name>
    <name type="common">Dinoflagellate</name>
    <dbReference type="NCBI Taxonomy" id="2952"/>
    <lineage>
        <taxon>Eukaryota</taxon>
        <taxon>Sar</taxon>
        <taxon>Alveolata</taxon>
        <taxon>Dinophyceae</taxon>
        <taxon>Suessiales</taxon>
        <taxon>Symbiodiniaceae</taxon>
        <taxon>Symbiodinium</taxon>
    </lineage>
</organism>
<feature type="non-terminal residue" evidence="3">
    <location>
        <position position="1"/>
    </location>
</feature>
<sequence length="156" mass="16978">EYKENLDRIKHPQQQAPADPQPVVLSKEAAPAPEARPQPRPSAAGARSAQSATELVAWRGRMALMVESLPVQEQAEWNTLLDGEMKAAFKRLGADSSEVQLVAQAEKAPASQKSSNFSRTLLAFVVSFSMPVAGMYVYRAIKQVPGTDLDARFLAD</sequence>
<comment type="caution">
    <text evidence="3">The sequence shown here is derived from an EMBL/GenBank/DDBJ whole genome shotgun (WGS) entry which is preliminary data.</text>
</comment>
<feature type="region of interest" description="Disordered" evidence="1">
    <location>
        <begin position="1"/>
        <end position="50"/>
    </location>
</feature>
<gene>
    <name evidence="3" type="ORF">SPIL2461_LOCUS8649</name>
</gene>
<dbReference type="OrthoDB" id="420165at2759"/>
<feature type="non-terminal residue" evidence="3">
    <location>
        <position position="156"/>
    </location>
</feature>
<keyword evidence="2" id="KW-1133">Transmembrane helix</keyword>
<accession>A0A812Q9P7</accession>
<keyword evidence="2" id="KW-0472">Membrane</keyword>
<dbReference type="Proteomes" id="UP000649617">
    <property type="component" value="Unassembled WGS sequence"/>
</dbReference>
<feature type="compositionally biased region" description="Basic and acidic residues" evidence="1">
    <location>
        <begin position="1"/>
        <end position="10"/>
    </location>
</feature>